<dbReference type="GO" id="GO:0005737">
    <property type="term" value="C:cytoplasm"/>
    <property type="evidence" value="ECO:0007669"/>
    <property type="project" value="TreeGrafter"/>
</dbReference>
<comment type="caution">
    <text evidence="3">The sequence shown here is derived from an EMBL/GenBank/DDBJ whole genome shotgun (WGS) entry which is preliminary data.</text>
</comment>
<dbReference type="InterPro" id="IPR029063">
    <property type="entry name" value="SAM-dependent_MTases_sf"/>
</dbReference>
<dbReference type="GO" id="GO:0070475">
    <property type="term" value="P:rRNA base methylation"/>
    <property type="evidence" value="ECO:0007669"/>
    <property type="project" value="InterPro"/>
</dbReference>
<organism evidence="3 4">
    <name type="scientific">Symbiodinium microadriaticum</name>
    <name type="common">Dinoflagellate</name>
    <name type="synonym">Zooxanthella microadriatica</name>
    <dbReference type="NCBI Taxonomy" id="2951"/>
    <lineage>
        <taxon>Eukaryota</taxon>
        <taxon>Sar</taxon>
        <taxon>Alveolata</taxon>
        <taxon>Dinophyceae</taxon>
        <taxon>Suessiales</taxon>
        <taxon>Symbiodiniaceae</taxon>
        <taxon>Symbiodinium</taxon>
    </lineage>
</organism>
<dbReference type="PANTHER" id="PTHR11538:SF26">
    <property type="entry name" value="FERREDOXIN-FOLD ANTICODON-BINDING DOMAIN-CONTAINING PROTEIN 1"/>
    <property type="match status" value="1"/>
</dbReference>
<accession>A0A1Q9EA45</accession>
<dbReference type="OrthoDB" id="433620at2759"/>
<dbReference type="InterPro" id="IPR019446">
    <property type="entry name" value="BMT5-like"/>
</dbReference>
<dbReference type="PANTHER" id="PTHR11538">
    <property type="entry name" value="PHENYLALANYL-TRNA SYNTHETASE"/>
    <property type="match status" value="1"/>
</dbReference>
<protein>
    <submittedName>
        <fullName evidence="3">Ferredoxin-fold anticodon-binding domain-containing protein 1</fullName>
    </submittedName>
</protein>
<feature type="domain" description="25S rRNA (uridine-N(3))-methyltransferase BMT5-like" evidence="2">
    <location>
        <begin position="20"/>
        <end position="174"/>
    </location>
</feature>
<name>A0A1Q9EA45_SYMMI</name>
<dbReference type="Proteomes" id="UP000186817">
    <property type="component" value="Unassembled WGS sequence"/>
</dbReference>
<evidence type="ECO:0000259" key="2">
    <source>
        <dbReference type="Pfam" id="PF10354"/>
    </source>
</evidence>
<reference evidence="3 4" key="1">
    <citation type="submission" date="2016-02" db="EMBL/GenBank/DDBJ databases">
        <title>Genome analysis of coral dinoflagellate symbionts highlights evolutionary adaptations to a symbiotic lifestyle.</title>
        <authorList>
            <person name="Aranda M."/>
            <person name="Li Y."/>
            <person name="Liew Y.J."/>
            <person name="Baumgarten S."/>
            <person name="Simakov O."/>
            <person name="Wilson M."/>
            <person name="Piel J."/>
            <person name="Ashoor H."/>
            <person name="Bougouffa S."/>
            <person name="Bajic V.B."/>
            <person name="Ryu T."/>
            <person name="Ravasi T."/>
            <person name="Bayer T."/>
            <person name="Micklem G."/>
            <person name="Kim H."/>
            <person name="Bhak J."/>
            <person name="Lajeunesse T.C."/>
            <person name="Voolstra C.R."/>
        </authorList>
    </citation>
    <scope>NUCLEOTIDE SEQUENCE [LARGE SCALE GENOMIC DNA]</scope>
    <source>
        <strain evidence="3 4">CCMP2467</strain>
    </source>
</reference>
<evidence type="ECO:0000313" key="3">
    <source>
        <dbReference type="EMBL" id="OLQ04295.1"/>
    </source>
</evidence>
<proteinExistence type="predicted"/>
<gene>
    <name evidence="3" type="primary">FDXACB1</name>
    <name evidence="3" type="ORF">AK812_SmicGene12688</name>
</gene>
<keyword evidence="4" id="KW-1185">Reference proteome</keyword>
<dbReference type="EMBL" id="LSRX01000214">
    <property type="protein sequence ID" value="OLQ04295.1"/>
    <property type="molecule type" value="Genomic_DNA"/>
</dbReference>
<dbReference type="Pfam" id="PF10354">
    <property type="entry name" value="BMT5-like"/>
    <property type="match status" value="1"/>
</dbReference>
<sequence>MGLGWLHPAADSSARREKVLVVGDGDLSFSAALSTSGVDLRLTATTLESREDLLRRYARSREHIDALEEAGAIVLHAVDATCLQQHLRGKTELSFDRIIFNFPYQATGGIKGLRRLLGAFLGDAAGLLAADGVIEVALCAGQGGTAADGPRLRGWAGSWRVPLLAARAGLALAGVDAWMPPRSHRFHYAPLREPGNKDAAGGAGGKAFPTEGALLHRFVCRPRAPVALVSSDLAKDRIAAAKQVLRRELRARDVEASWQNGPKETEDPECAGDSERSLTLPSSWTEGQLESAVRAMSQFDKLRWVEGSLQQGAASPTRQSCLEVLVPRPEFTPCFPAAGAGAPRPPAPRREDWLQLCWSCAAMPEPKVSEAVCFDLEVLAMIHAGVQQRSLLGETVPTIMYPCLFCHDLRIKRTEVVLESAKVLKTISEVCGSILVEVLELTAEESGVPAGERHWRLLLASATAVLDDRQAYAAYQAVRQSVASLGATLC</sequence>
<dbReference type="AlphaFoldDB" id="A0A1Q9EA45"/>
<feature type="region of interest" description="Disordered" evidence="1">
    <location>
        <begin position="254"/>
        <end position="279"/>
    </location>
</feature>
<dbReference type="GO" id="GO:0070042">
    <property type="term" value="F:rRNA (uridine-N3-)-methyltransferase activity"/>
    <property type="evidence" value="ECO:0007669"/>
    <property type="project" value="InterPro"/>
</dbReference>
<evidence type="ECO:0000313" key="4">
    <source>
        <dbReference type="Proteomes" id="UP000186817"/>
    </source>
</evidence>
<dbReference type="SUPFAM" id="SSF53335">
    <property type="entry name" value="S-adenosyl-L-methionine-dependent methyltransferases"/>
    <property type="match status" value="1"/>
</dbReference>
<evidence type="ECO:0000256" key="1">
    <source>
        <dbReference type="SAM" id="MobiDB-lite"/>
    </source>
</evidence>